<keyword evidence="2" id="KW-1133">Transmembrane helix</keyword>
<protein>
    <submittedName>
        <fullName evidence="4">N-acetylmuramoyl-L-alanine amidase</fullName>
    </submittedName>
</protein>
<evidence type="ECO:0000313" key="4">
    <source>
        <dbReference type="EMBL" id="MCC2119522.1"/>
    </source>
</evidence>
<evidence type="ECO:0000256" key="2">
    <source>
        <dbReference type="SAM" id="Phobius"/>
    </source>
</evidence>
<sequence length="356" mass="40341">MKNLLQIRDQQQNRRITLILWLLLGSMSMGIMLWTAAHKTVVISALSQEQGGLVTENQAERSHEMQLAMAEDRKAEREICIPLETGTKAENVVVENHYMERELWIYVQNGRKSFYREHQLTGDFSLVGNGICEAQNEGVLLRLSMKEILEYHSTLEEGTLKIDFVNPRESYDRIVVLDPVGGGRDRGVADSGCEEKNIALEVARQTAQLLEGSMVKIYLTRTEDTEVAQEVRRSFADWVDADLYLEIGLSADDAQESTYGIRAEYNDEYYLPDFGNVQWADCVTRQVTVASSNRAIGLFPAEEDDILWQLKIPAARISLGYVTNSSERQLLEQESYQKKLAEGIAEAISEVYTNTQ</sequence>
<name>A0AAE3D7H2_9FIRM</name>
<dbReference type="CDD" id="cd02696">
    <property type="entry name" value="MurNAc-LAA"/>
    <property type="match status" value="1"/>
</dbReference>
<keyword evidence="1" id="KW-0378">Hydrolase</keyword>
<keyword evidence="5" id="KW-1185">Reference proteome</keyword>
<dbReference type="InterPro" id="IPR002508">
    <property type="entry name" value="MurNAc-LAA_cat"/>
</dbReference>
<gene>
    <name evidence="4" type="ORF">LKD75_07935</name>
</gene>
<dbReference type="RefSeq" id="WP_022312034.1">
    <property type="nucleotide sequence ID" value="NZ_JAJEPV010000015.1"/>
</dbReference>
<keyword evidence="2" id="KW-0472">Membrane</keyword>
<dbReference type="EMBL" id="JAJEPV010000015">
    <property type="protein sequence ID" value="MCC2119522.1"/>
    <property type="molecule type" value="Genomic_DNA"/>
</dbReference>
<dbReference type="GO" id="GO:0009253">
    <property type="term" value="P:peptidoglycan catabolic process"/>
    <property type="evidence" value="ECO:0007669"/>
    <property type="project" value="InterPro"/>
</dbReference>
<dbReference type="AlphaFoldDB" id="A0AAE3D7H2"/>
<keyword evidence="2" id="KW-0812">Transmembrane</keyword>
<dbReference type="Pfam" id="PF01520">
    <property type="entry name" value="Amidase_3"/>
    <property type="match status" value="1"/>
</dbReference>
<dbReference type="PANTHER" id="PTHR30404">
    <property type="entry name" value="N-ACETYLMURAMOYL-L-ALANINE AMIDASE"/>
    <property type="match status" value="1"/>
</dbReference>
<dbReference type="SUPFAM" id="SSF53187">
    <property type="entry name" value="Zn-dependent exopeptidases"/>
    <property type="match status" value="1"/>
</dbReference>
<evidence type="ECO:0000313" key="5">
    <source>
        <dbReference type="Proteomes" id="UP001197795"/>
    </source>
</evidence>
<feature type="transmembrane region" description="Helical" evidence="2">
    <location>
        <begin position="16"/>
        <end position="37"/>
    </location>
</feature>
<dbReference type="InterPro" id="IPR050695">
    <property type="entry name" value="N-acetylmuramoyl_amidase_3"/>
</dbReference>
<dbReference type="Proteomes" id="UP001197795">
    <property type="component" value="Unassembled WGS sequence"/>
</dbReference>
<dbReference type="GO" id="GO:0008745">
    <property type="term" value="F:N-acetylmuramoyl-L-alanine amidase activity"/>
    <property type="evidence" value="ECO:0007669"/>
    <property type="project" value="InterPro"/>
</dbReference>
<dbReference type="PANTHER" id="PTHR30404:SF0">
    <property type="entry name" value="N-ACETYLMURAMOYL-L-ALANINE AMIDASE AMIC"/>
    <property type="match status" value="1"/>
</dbReference>
<proteinExistence type="predicted"/>
<dbReference type="Gene3D" id="3.40.630.40">
    <property type="entry name" value="Zn-dependent exopeptidases"/>
    <property type="match status" value="1"/>
</dbReference>
<reference evidence="4 5" key="1">
    <citation type="submission" date="2021-10" db="EMBL/GenBank/DDBJ databases">
        <title>Anaerobic single-cell dispensing facilitates the cultivation of human gut bacteria.</title>
        <authorList>
            <person name="Afrizal A."/>
        </authorList>
    </citation>
    <scope>NUCLEOTIDE SEQUENCE [LARGE SCALE GENOMIC DNA]</scope>
    <source>
        <strain evidence="4 5">CLA-AA-H273</strain>
    </source>
</reference>
<comment type="caution">
    <text evidence="4">The sequence shown here is derived from an EMBL/GenBank/DDBJ whole genome shotgun (WGS) entry which is preliminary data.</text>
</comment>
<dbReference type="GO" id="GO:0030288">
    <property type="term" value="C:outer membrane-bounded periplasmic space"/>
    <property type="evidence" value="ECO:0007669"/>
    <property type="project" value="TreeGrafter"/>
</dbReference>
<organism evidence="4 5">
    <name type="scientific">Waltera acetigignens</name>
    <dbReference type="NCBI Taxonomy" id="2981769"/>
    <lineage>
        <taxon>Bacteria</taxon>
        <taxon>Bacillati</taxon>
        <taxon>Bacillota</taxon>
        <taxon>Clostridia</taxon>
        <taxon>Lachnospirales</taxon>
        <taxon>Lachnospiraceae</taxon>
        <taxon>Waltera</taxon>
    </lineage>
</organism>
<accession>A0AAE3D7H2</accession>
<evidence type="ECO:0000256" key="1">
    <source>
        <dbReference type="ARBA" id="ARBA00022801"/>
    </source>
</evidence>
<evidence type="ECO:0000259" key="3">
    <source>
        <dbReference type="Pfam" id="PF01520"/>
    </source>
</evidence>
<feature type="domain" description="MurNAc-LAA" evidence="3">
    <location>
        <begin position="175"/>
        <end position="349"/>
    </location>
</feature>